<reference evidence="6 7" key="1">
    <citation type="submission" date="2018-09" db="EMBL/GenBank/DDBJ databases">
        <title>Bacillus saliacetes sp. nov., isolated from Thai shrimp paste (Ka-pi).</title>
        <authorList>
            <person name="Daroonpunt R."/>
            <person name="Tanasupawat S."/>
            <person name="Yiamsombut S."/>
        </authorList>
    </citation>
    <scope>NUCLEOTIDE SEQUENCE [LARGE SCALE GENOMIC DNA]</scope>
    <source>
        <strain evidence="6 7">SKP7-4</strain>
    </source>
</reference>
<dbReference type="OrthoDB" id="9771372at2"/>
<keyword evidence="4" id="KW-0804">Transcription</keyword>
<dbReference type="InterPro" id="IPR009057">
    <property type="entry name" value="Homeodomain-like_sf"/>
</dbReference>
<evidence type="ECO:0000313" key="7">
    <source>
        <dbReference type="Proteomes" id="UP000265801"/>
    </source>
</evidence>
<dbReference type="AlphaFoldDB" id="A0A3A1QTQ5"/>
<evidence type="ECO:0000256" key="1">
    <source>
        <dbReference type="ARBA" id="ARBA00022741"/>
    </source>
</evidence>
<organism evidence="6 7">
    <name type="scientific">Bacillus salacetis</name>
    <dbReference type="NCBI Taxonomy" id="2315464"/>
    <lineage>
        <taxon>Bacteria</taxon>
        <taxon>Bacillati</taxon>
        <taxon>Bacillota</taxon>
        <taxon>Bacilli</taxon>
        <taxon>Bacillales</taxon>
        <taxon>Bacillaceae</taxon>
        <taxon>Bacillus</taxon>
    </lineage>
</organism>
<evidence type="ECO:0000256" key="4">
    <source>
        <dbReference type="ARBA" id="ARBA00023163"/>
    </source>
</evidence>
<evidence type="ECO:0000256" key="3">
    <source>
        <dbReference type="ARBA" id="ARBA00023015"/>
    </source>
</evidence>
<dbReference type="PRINTS" id="PR01590">
    <property type="entry name" value="HTHFIS"/>
</dbReference>
<keyword evidence="2" id="KW-0067">ATP-binding</keyword>
<gene>
    <name evidence="6" type="ORF">D3H55_19490</name>
</gene>
<evidence type="ECO:0000313" key="6">
    <source>
        <dbReference type="EMBL" id="RIW29180.1"/>
    </source>
</evidence>
<keyword evidence="1" id="KW-0547">Nucleotide-binding</keyword>
<evidence type="ECO:0000259" key="5">
    <source>
        <dbReference type="PROSITE" id="PS50045"/>
    </source>
</evidence>
<dbReference type="Gene3D" id="1.10.10.60">
    <property type="entry name" value="Homeodomain-like"/>
    <property type="match status" value="1"/>
</dbReference>
<name>A0A3A1QTQ5_9BACI</name>
<dbReference type="Pfam" id="PF00158">
    <property type="entry name" value="Sigma54_activat"/>
    <property type="match status" value="1"/>
</dbReference>
<dbReference type="Gene3D" id="3.40.50.10660">
    <property type="entry name" value="PrpR receptor domain-like"/>
    <property type="match status" value="1"/>
</dbReference>
<evidence type="ECO:0000256" key="2">
    <source>
        <dbReference type="ARBA" id="ARBA00022840"/>
    </source>
</evidence>
<keyword evidence="3" id="KW-0805">Transcription regulation</keyword>
<dbReference type="InterPro" id="IPR002078">
    <property type="entry name" value="Sigma_54_int"/>
</dbReference>
<protein>
    <submittedName>
        <fullName evidence="6">Sigma-54-dependent Fis family transcriptional regulator</fullName>
    </submittedName>
</protein>
<dbReference type="CDD" id="cd00009">
    <property type="entry name" value="AAA"/>
    <property type="match status" value="1"/>
</dbReference>
<dbReference type="EMBL" id="QXIR01000035">
    <property type="protein sequence ID" value="RIW29180.1"/>
    <property type="molecule type" value="Genomic_DNA"/>
</dbReference>
<dbReference type="PANTHER" id="PTHR32071">
    <property type="entry name" value="TRANSCRIPTIONAL REGULATORY PROTEIN"/>
    <property type="match status" value="1"/>
</dbReference>
<dbReference type="GO" id="GO:0000156">
    <property type="term" value="F:phosphorelay response regulator activity"/>
    <property type="evidence" value="ECO:0007669"/>
    <property type="project" value="InterPro"/>
</dbReference>
<dbReference type="GO" id="GO:0005524">
    <property type="term" value="F:ATP binding"/>
    <property type="evidence" value="ECO:0007669"/>
    <property type="project" value="UniProtKB-KW"/>
</dbReference>
<dbReference type="SUPFAM" id="SSF46689">
    <property type="entry name" value="Homeodomain-like"/>
    <property type="match status" value="1"/>
</dbReference>
<dbReference type="RefSeq" id="WP_119548975.1">
    <property type="nucleotide sequence ID" value="NZ_QXIR01000035.1"/>
</dbReference>
<dbReference type="Gene3D" id="3.40.50.300">
    <property type="entry name" value="P-loop containing nucleotide triphosphate hydrolases"/>
    <property type="match status" value="1"/>
</dbReference>
<dbReference type="Pfam" id="PF25601">
    <property type="entry name" value="AAA_lid_14"/>
    <property type="match status" value="1"/>
</dbReference>
<accession>A0A3A1QTQ5</accession>
<feature type="domain" description="Sigma-54 factor interaction" evidence="5">
    <location>
        <begin position="306"/>
        <end position="513"/>
    </location>
</feature>
<dbReference type="Proteomes" id="UP000265801">
    <property type="component" value="Unassembled WGS sequence"/>
</dbReference>
<dbReference type="InterPro" id="IPR010524">
    <property type="entry name" value="Sig_transdc_resp-reg_PrpR_N"/>
</dbReference>
<dbReference type="Gene3D" id="1.10.8.60">
    <property type="match status" value="1"/>
</dbReference>
<sequence>MQKKIKTLAIAPYEGLKDLINNVAKERSELEIQTVIGNMLEGLEIVKEKSSEQFDLIISRAGTADMIKEVTDLPVIDIKLSIVDMMRAIKLTQNYTGKFAIVGFKSITEPAAIISQLNEYDFTIRTLSHISEIDDSLQELKEQGVSLIVGDVITTSHAKLLGLNTILVTSGRESVNNAFSEGIQLFEYLSAAKRKNAFFNEINQQLNVTVISFDEASNPVYSNTDETALSIAAEELLDVLNKESEIRVVKTIGDDHYKIEGKILSFQKSCYPTFYLEKQRPPLKPFDKSITYKNVTDRPQINFEAFPTSNPTYSKIITEAKAYSKLNTPIMIYGEKGSGKNILAHAIYQNSQSRKNPMILINAKYMNEKSWTSIFKSENSPFLNSDYTIYIRNIHFLNEESQNLLESYLSNTYVHKRNRFIFSCISGYSNMFDNGTLVDFINNEMGAFPLVLPNLNHRKEDIASLASIFLSDLIPKYGKQVLGLKKEALDLLQEFNWTYNIDQLRRVIEELIILTDDYYIEPESVKRVLANESLPKAKIETNFIDLNKTLDEINKDIIELVLSEEGYNHSKAAKRLGISRSTLWRKVK</sequence>
<dbReference type="InterPro" id="IPR058031">
    <property type="entry name" value="AAA_lid_NorR"/>
</dbReference>
<dbReference type="InterPro" id="IPR002197">
    <property type="entry name" value="HTH_Fis"/>
</dbReference>
<dbReference type="Pfam" id="PF06506">
    <property type="entry name" value="PrpR_N"/>
    <property type="match status" value="1"/>
</dbReference>
<dbReference type="GO" id="GO:0043565">
    <property type="term" value="F:sequence-specific DNA binding"/>
    <property type="evidence" value="ECO:0007669"/>
    <property type="project" value="InterPro"/>
</dbReference>
<dbReference type="Pfam" id="PF02954">
    <property type="entry name" value="HTH_8"/>
    <property type="match status" value="1"/>
</dbReference>
<dbReference type="InterPro" id="IPR027417">
    <property type="entry name" value="P-loop_NTPase"/>
</dbReference>
<keyword evidence="7" id="KW-1185">Reference proteome</keyword>
<dbReference type="SUPFAM" id="SSF159800">
    <property type="entry name" value="PrpR receptor domain-like"/>
    <property type="match status" value="1"/>
</dbReference>
<dbReference type="PROSITE" id="PS50045">
    <property type="entry name" value="SIGMA54_INTERACT_4"/>
    <property type="match status" value="1"/>
</dbReference>
<dbReference type="Gene3D" id="3.40.50.2300">
    <property type="match status" value="1"/>
</dbReference>
<dbReference type="SUPFAM" id="SSF52540">
    <property type="entry name" value="P-loop containing nucleoside triphosphate hydrolases"/>
    <property type="match status" value="1"/>
</dbReference>
<comment type="caution">
    <text evidence="6">The sequence shown here is derived from an EMBL/GenBank/DDBJ whole genome shotgun (WGS) entry which is preliminary data.</text>
</comment>
<proteinExistence type="predicted"/>
<dbReference type="GO" id="GO:0006355">
    <property type="term" value="P:regulation of DNA-templated transcription"/>
    <property type="evidence" value="ECO:0007669"/>
    <property type="project" value="InterPro"/>
</dbReference>